<dbReference type="Proteomes" id="UP001143330">
    <property type="component" value="Unassembled WGS sequence"/>
</dbReference>
<accession>A0A9W6JT19</accession>
<organism evidence="8 9">
    <name type="scientific">Ancylobacter defluvii</name>
    <dbReference type="NCBI Taxonomy" id="1282440"/>
    <lineage>
        <taxon>Bacteria</taxon>
        <taxon>Pseudomonadati</taxon>
        <taxon>Pseudomonadota</taxon>
        <taxon>Alphaproteobacteria</taxon>
        <taxon>Hyphomicrobiales</taxon>
        <taxon>Xanthobacteraceae</taxon>
        <taxon>Ancylobacter</taxon>
    </lineage>
</organism>
<dbReference type="PIRSF" id="PIRSF001426">
    <property type="entry name" value="NHase_alpha"/>
    <property type="match status" value="1"/>
</dbReference>
<dbReference type="InterPro" id="IPR023900">
    <property type="entry name" value="CN_Hdrtase_asu/SCN_Hdrlase_gsu"/>
</dbReference>
<comment type="catalytic activity">
    <reaction evidence="5">
        <text>an aliphatic primary amide = an aliphatic nitrile + H2O</text>
        <dbReference type="Rhea" id="RHEA:12673"/>
        <dbReference type="ChEBI" id="CHEBI:15377"/>
        <dbReference type="ChEBI" id="CHEBI:65285"/>
        <dbReference type="ChEBI" id="CHEBI:80291"/>
        <dbReference type="EC" id="4.2.1.84"/>
    </reaction>
</comment>
<comment type="similarity">
    <text evidence="1">Belongs to the nitrile hydratase subunit alpha family.</text>
</comment>
<dbReference type="InterPro" id="IPR004232">
    <property type="entry name" value="CN_Hdrtase_a/SCN_Hdrlase_g"/>
</dbReference>
<dbReference type="InterPro" id="IPR018141">
    <property type="entry name" value="Nitrile_hydratase_asu"/>
</dbReference>
<dbReference type="SUPFAM" id="SSF56209">
    <property type="entry name" value="Nitrile hydratase alpha chain"/>
    <property type="match status" value="1"/>
</dbReference>
<keyword evidence="9" id="KW-1185">Reference proteome</keyword>
<reference evidence="8" key="2">
    <citation type="submission" date="2023-01" db="EMBL/GenBank/DDBJ databases">
        <authorList>
            <person name="Sun Q."/>
            <person name="Evtushenko L."/>
        </authorList>
    </citation>
    <scope>NUCLEOTIDE SEQUENCE</scope>
    <source>
        <strain evidence="8">VKM B-2789</strain>
    </source>
</reference>
<keyword evidence="3 6" id="KW-0479">Metal-binding</keyword>
<comment type="caution">
    <text evidence="8">The sequence shown here is derived from an EMBL/GenBank/DDBJ whole genome shotgun (WGS) entry which is preliminary data.</text>
</comment>
<gene>
    <name evidence="8" type="primary">nthA</name>
    <name evidence="8" type="ORF">GCM10017653_13640</name>
</gene>
<evidence type="ECO:0000256" key="3">
    <source>
        <dbReference type="ARBA" id="ARBA00022723"/>
    </source>
</evidence>
<feature type="binding site" evidence="6">
    <location>
        <position position="104"/>
    </location>
    <ligand>
        <name>Fe(3+)</name>
        <dbReference type="ChEBI" id="CHEBI:29034"/>
    </ligand>
</feature>
<dbReference type="Gene3D" id="3.90.330.10">
    <property type="entry name" value="Nitrile hydratase alpha /Thiocyanate hydrolase gamma"/>
    <property type="match status" value="1"/>
</dbReference>
<evidence type="ECO:0000313" key="9">
    <source>
        <dbReference type="Proteomes" id="UP001143330"/>
    </source>
</evidence>
<dbReference type="Pfam" id="PF02979">
    <property type="entry name" value="NHase_alpha"/>
    <property type="match status" value="1"/>
</dbReference>
<keyword evidence="4" id="KW-0456">Lyase</keyword>
<feature type="binding site" evidence="6">
    <location>
        <position position="99"/>
    </location>
    <ligand>
        <name>Fe(3+)</name>
        <dbReference type="ChEBI" id="CHEBI:29034"/>
    </ligand>
</feature>
<keyword evidence="6" id="KW-0408">Iron</keyword>
<dbReference type="EMBL" id="BSFM01000006">
    <property type="protein sequence ID" value="GLK83295.1"/>
    <property type="molecule type" value="Genomic_DNA"/>
</dbReference>
<protein>
    <recommendedName>
        <fullName evidence="2">nitrile hydratase</fullName>
        <ecNumber evidence="2">4.2.1.84</ecNumber>
    </recommendedName>
</protein>
<evidence type="ECO:0000256" key="2">
    <source>
        <dbReference type="ARBA" id="ARBA00013079"/>
    </source>
</evidence>
<proteinExistence type="inferred from homology"/>
<dbReference type="GO" id="GO:0018822">
    <property type="term" value="F:nitrile hydratase activity"/>
    <property type="evidence" value="ECO:0007669"/>
    <property type="project" value="UniProtKB-EC"/>
</dbReference>
<evidence type="ECO:0000256" key="4">
    <source>
        <dbReference type="ARBA" id="ARBA00023239"/>
    </source>
</evidence>
<dbReference type="InterPro" id="IPR036648">
    <property type="entry name" value="CN_Hdrase_a/SCN_Hdrase_g_sf"/>
</dbReference>
<name>A0A9W6JT19_9HYPH</name>
<evidence type="ECO:0000313" key="8">
    <source>
        <dbReference type="EMBL" id="GLK83295.1"/>
    </source>
</evidence>
<sequence>MSIADIEISARVKALEELLTLKGLVDPAALDAVVDLYENQIGPKNGARVIARAWSDPAYKKWLLEDPNAAIADLGFTGAQGENMVALENTDGVHNVVVCTLCSCYPWPVLGLPPVWYKSMPYRTRIVRDPRSVLAEFGTVLPDTTEIRVWDSNSEVRYLVVPRRPEGTQGMDEAALAGLVTRDSMIGVTEALTPEPAAEGAP</sequence>
<dbReference type="GO" id="GO:0046914">
    <property type="term" value="F:transition metal ion binding"/>
    <property type="evidence" value="ECO:0007669"/>
    <property type="project" value="InterPro"/>
</dbReference>
<evidence type="ECO:0000259" key="7">
    <source>
        <dbReference type="Pfam" id="PF02979"/>
    </source>
</evidence>
<dbReference type="NCBIfam" id="TIGR01323">
    <property type="entry name" value="nitrile_alph"/>
    <property type="match status" value="1"/>
</dbReference>
<feature type="domain" description="Nitrile hydratase alpha/Thiocyanate hydrolase gamma" evidence="7">
    <location>
        <begin position="8"/>
        <end position="189"/>
    </location>
</feature>
<dbReference type="EC" id="4.2.1.84" evidence="2"/>
<feature type="binding site" evidence="6">
    <location>
        <position position="103"/>
    </location>
    <ligand>
        <name>Fe(3+)</name>
        <dbReference type="ChEBI" id="CHEBI:29034"/>
    </ligand>
</feature>
<feature type="binding site" evidence="6">
    <location>
        <position position="102"/>
    </location>
    <ligand>
        <name>Fe(3+)</name>
        <dbReference type="ChEBI" id="CHEBI:29034"/>
    </ligand>
</feature>
<dbReference type="AlphaFoldDB" id="A0A9W6JT19"/>
<reference evidence="8" key="1">
    <citation type="journal article" date="2014" name="Int. J. Syst. Evol. Microbiol.">
        <title>Complete genome sequence of Corynebacterium casei LMG S-19264T (=DSM 44701T), isolated from a smear-ripened cheese.</title>
        <authorList>
            <consortium name="US DOE Joint Genome Institute (JGI-PGF)"/>
            <person name="Walter F."/>
            <person name="Albersmeier A."/>
            <person name="Kalinowski J."/>
            <person name="Ruckert C."/>
        </authorList>
    </citation>
    <scope>NUCLEOTIDE SEQUENCE</scope>
    <source>
        <strain evidence="8">VKM B-2789</strain>
    </source>
</reference>
<evidence type="ECO:0000256" key="1">
    <source>
        <dbReference type="ARBA" id="ARBA00009363"/>
    </source>
</evidence>
<evidence type="ECO:0000256" key="6">
    <source>
        <dbReference type="PIRSR" id="PIRSR001426-1"/>
    </source>
</evidence>
<evidence type="ECO:0000256" key="5">
    <source>
        <dbReference type="ARBA" id="ARBA00044877"/>
    </source>
</evidence>